<protein>
    <recommendedName>
        <fullName evidence="3">Single-stranded DNA-binding protein</fullName>
    </recommendedName>
</protein>
<keyword evidence="1 2" id="KW-0238">DNA-binding</keyword>
<dbReference type="Pfam" id="PF00436">
    <property type="entry name" value="SSB"/>
    <property type="match status" value="1"/>
</dbReference>
<organism evidence="5 6">
    <name type="scientific">Schaalia hyovaginalis</name>
    <dbReference type="NCBI Taxonomy" id="29316"/>
    <lineage>
        <taxon>Bacteria</taxon>
        <taxon>Bacillati</taxon>
        <taxon>Actinomycetota</taxon>
        <taxon>Actinomycetes</taxon>
        <taxon>Actinomycetales</taxon>
        <taxon>Actinomycetaceae</taxon>
        <taxon>Schaalia</taxon>
    </lineage>
</organism>
<keyword evidence="6" id="KW-1185">Reference proteome</keyword>
<evidence type="ECO:0000256" key="3">
    <source>
        <dbReference type="RuleBase" id="RU000524"/>
    </source>
</evidence>
<dbReference type="GO" id="GO:0006260">
    <property type="term" value="P:DNA replication"/>
    <property type="evidence" value="ECO:0007669"/>
    <property type="project" value="InterPro"/>
</dbReference>
<evidence type="ECO:0000313" key="6">
    <source>
        <dbReference type="Proteomes" id="UP000617426"/>
    </source>
</evidence>
<evidence type="ECO:0000256" key="4">
    <source>
        <dbReference type="SAM" id="MobiDB-lite"/>
    </source>
</evidence>
<accession>A0A923E2N2</accession>
<dbReference type="RefSeq" id="WP_184452920.1">
    <property type="nucleotide sequence ID" value="NZ_JACHMK010000001.1"/>
</dbReference>
<dbReference type="Gene3D" id="2.40.50.140">
    <property type="entry name" value="Nucleic acid-binding proteins"/>
    <property type="match status" value="1"/>
</dbReference>
<evidence type="ECO:0000256" key="2">
    <source>
        <dbReference type="PROSITE-ProRule" id="PRU00252"/>
    </source>
</evidence>
<feature type="compositionally biased region" description="Basic and acidic residues" evidence="4">
    <location>
        <begin position="181"/>
        <end position="192"/>
    </location>
</feature>
<dbReference type="AlphaFoldDB" id="A0A923E2N2"/>
<dbReference type="Proteomes" id="UP000617426">
    <property type="component" value="Unassembled WGS sequence"/>
</dbReference>
<dbReference type="PROSITE" id="PS50935">
    <property type="entry name" value="SSB"/>
    <property type="match status" value="1"/>
</dbReference>
<dbReference type="InterPro" id="IPR012340">
    <property type="entry name" value="NA-bd_OB-fold"/>
</dbReference>
<gene>
    <name evidence="5" type="ORF">HD592_001438</name>
</gene>
<sequence>MSDTTITLRGRVGTELAAHKTASGQVTTRFRLAVTNWFAASNGELVQGRTHWYSVRAWDRLADNALHSIKKGEPVIVVGRPTANAWIDKNGERHAELVITAQSIGHDLANGRAAYARAPRIEIPDVSRETSIASSAPALQTEHGEGSAPAAQVPLALGEELREEAEMGEDDVYEDEVEAERRIVRDGETRPEGDEDAYGADNPGVFGHRRV</sequence>
<name>A0A923E2N2_9ACTO</name>
<dbReference type="InterPro" id="IPR000424">
    <property type="entry name" value="Primosome_PriB/ssb"/>
</dbReference>
<dbReference type="CDD" id="cd04496">
    <property type="entry name" value="SSB_OBF"/>
    <property type="match status" value="1"/>
</dbReference>
<dbReference type="GO" id="GO:0003697">
    <property type="term" value="F:single-stranded DNA binding"/>
    <property type="evidence" value="ECO:0007669"/>
    <property type="project" value="InterPro"/>
</dbReference>
<comment type="caution">
    <text evidence="5">The sequence shown here is derived from an EMBL/GenBank/DDBJ whole genome shotgun (WGS) entry which is preliminary data.</text>
</comment>
<evidence type="ECO:0000256" key="1">
    <source>
        <dbReference type="ARBA" id="ARBA00023125"/>
    </source>
</evidence>
<dbReference type="EMBL" id="JACHMK010000001">
    <property type="protein sequence ID" value="MBB6334873.1"/>
    <property type="molecule type" value="Genomic_DNA"/>
</dbReference>
<reference evidence="5" key="1">
    <citation type="submission" date="2020-08" db="EMBL/GenBank/DDBJ databases">
        <title>Sequencing the genomes of 1000 actinobacteria strains.</title>
        <authorList>
            <person name="Klenk H.-P."/>
        </authorList>
    </citation>
    <scope>NUCLEOTIDE SEQUENCE</scope>
    <source>
        <strain evidence="5">DSM 10695</strain>
    </source>
</reference>
<dbReference type="SUPFAM" id="SSF50249">
    <property type="entry name" value="Nucleic acid-binding proteins"/>
    <property type="match status" value="1"/>
</dbReference>
<dbReference type="NCBIfam" id="TIGR00621">
    <property type="entry name" value="ssb"/>
    <property type="match status" value="1"/>
</dbReference>
<dbReference type="InterPro" id="IPR011344">
    <property type="entry name" value="ssDNA-bd"/>
</dbReference>
<feature type="region of interest" description="Disordered" evidence="4">
    <location>
        <begin position="181"/>
        <end position="211"/>
    </location>
</feature>
<proteinExistence type="predicted"/>
<evidence type="ECO:0000313" key="5">
    <source>
        <dbReference type="EMBL" id="MBB6334873.1"/>
    </source>
</evidence>